<dbReference type="InterPro" id="IPR050091">
    <property type="entry name" value="PKS_NRPS_Biosynth_Enz"/>
</dbReference>
<dbReference type="FunFam" id="1.10.1200.10:FF:000007">
    <property type="entry name" value="Probable polyketide synthase pks17"/>
    <property type="match status" value="1"/>
</dbReference>
<dbReference type="InterPro" id="IPR014043">
    <property type="entry name" value="Acyl_transferase_dom"/>
</dbReference>
<dbReference type="GO" id="GO:0017000">
    <property type="term" value="P:antibiotic biosynthetic process"/>
    <property type="evidence" value="ECO:0007669"/>
    <property type="project" value="UniProtKB-KW"/>
</dbReference>
<feature type="non-terminal residue" evidence="9">
    <location>
        <position position="1"/>
    </location>
</feature>
<dbReference type="Gene3D" id="1.10.1200.10">
    <property type="entry name" value="ACP-like"/>
    <property type="match status" value="1"/>
</dbReference>
<keyword evidence="4" id="KW-0045">Antibiotic biosynthesis</keyword>
<dbReference type="PANTHER" id="PTHR43775:SF51">
    <property type="entry name" value="INACTIVE PHENOLPHTHIOCEROL SYNTHESIS POLYKETIDE SYNTHASE TYPE I PKS1-RELATED"/>
    <property type="match status" value="1"/>
</dbReference>
<evidence type="ECO:0000256" key="1">
    <source>
        <dbReference type="ARBA" id="ARBA00022450"/>
    </source>
</evidence>
<dbReference type="SUPFAM" id="SSF47336">
    <property type="entry name" value="ACP-like"/>
    <property type="match status" value="1"/>
</dbReference>
<dbReference type="InterPro" id="IPR009081">
    <property type="entry name" value="PP-bd_ACP"/>
</dbReference>
<dbReference type="InterPro" id="IPR036736">
    <property type="entry name" value="ACP-like_sf"/>
</dbReference>
<dbReference type="InterPro" id="IPR001227">
    <property type="entry name" value="Ac_transferase_dom_sf"/>
</dbReference>
<dbReference type="GO" id="GO:0031177">
    <property type="term" value="F:phosphopantetheine binding"/>
    <property type="evidence" value="ECO:0007669"/>
    <property type="project" value="InterPro"/>
</dbReference>
<dbReference type="Proteomes" id="UP000471293">
    <property type="component" value="Unassembled WGS sequence"/>
</dbReference>
<evidence type="ECO:0000313" key="9">
    <source>
        <dbReference type="EMBL" id="NEA14083.1"/>
    </source>
</evidence>
<evidence type="ECO:0000313" key="10">
    <source>
        <dbReference type="Proteomes" id="UP000471293"/>
    </source>
</evidence>
<dbReference type="InterPro" id="IPR016035">
    <property type="entry name" value="Acyl_Trfase/lysoPLipase"/>
</dbReference>
<dbReference type="Gene3D" id="3.30.70.3290">
    <property type="match status" value="1"/>
</dbReference>
<keyword evidence="1" id="KW-0596">Phosphopantetheine</keyword>
<dbReference type="EMBL" id="JAAGLQ010000010">
    <property type="protein sequence ID" value="NEA14083.1"/>
    <property type="molecule type" value="Genomic_DNA"/>
</dbReference>
<keyword evidence="5" id="KW-0511">Multifunctional enzyme</keyword>
<dbReference type="SUPFAM" id="SSF52151">
    <property type="entry name" value="FabD/lysophospholipase-like"/>
    <property type="match status" value="1"/>
</dbReference>
<dbReference type="Gene3D" id="3.40.366.10">
    <property type="entry name" value="Malonyl-Coenzyme A Acyl Carrier Protein, domain 2"/>
    <property type="match status" value="1"/>
</dbReference>
<dbReference type="InterPro" id="IPR016036">
    <property type="entry name" value="Malonyl_transacylase_ACP-bd"/>
</dbReference>
<reference evidence="9 10" key="1">
    <citation type="submission" date="2020-01" db="EMBL/GenBank/DDBJ databases">
        <title>Insect and environment-associated Actinomycetes.</title>
        <authorList>
            <person name="Currrie C."/>
            <person name="Chevrette M."/>
            <person name="Carlson C."/>
            <person name="Stubbendieck R."/>
            <person name="Wendt-Pienkowski E."/>
        </authorList>
    </citation>
    <scope>NUCLEOTIDE SEQUENCE [LARGE SCALE GENOMIC DNA]</scope>
    <source>
        <strain evidence="9 10">SID11342</strain>
    </source>
</reference>
<sequence length="516" mass="52993">EVLRGAPGAPTPDHVDVVQPVLFAVMVALAAHWRATGVTPDAVVGHSQGEIAAACVAGALSLDDAALVVALRSRALLRLAGRGGMVSVAASTERTTRLLPAGGRVCVAAVNGPGAVVVAGEPQELAALLAACEREGVRAKTIPVDYAAHSAQVAEIEDELREALTGIRPRASAVPLYSTVTGEPVAGESLDAAYWYRNLREPVGFAAATRTLLDAGHTLFVEVSPHPVLLAGIEAVAAEAGREVAAVGTLRRGDGGRDRLLASLTEAWAAGGGPVDWSPWTGTSGPGVPSHPLPTYPFQRDRYWLPTPGRTAAPPATGAPAESTVEAAGDDDGTPAVRLAARLAPLDRQARRQAVLDLVIRHAAAVLGHPGAGPVRPERSFSDVGFDSMLAVRFRNTLCQATGLAVPPTVVFDHPTPDALAGYLDAELSSAPEPPSPLLAELDRLAALLATVPPGAAGTDGVGERLNQLLRGWDRRTGAPGGDAPPPGPVDDTATATETATADELFALLDNDFGNA</sequence>
<evidence type="ECO:0000256" key="4">
    <source>
        <dbReference type="ARBA" id="ARBA00023194"/>
    </source>
</evidence>
<proteinExistence type="predicted"/>
<dbReference type="PANTHER" id="PTHR43775">
    <property type="entry name" value="FATTY ACID SYNTHASE"/>
    <property type="match status" value="1"/>
</dbReference>
<dbReference type="SMART" id="SM00823">
    <property type="entry name" value="PKS_PP"/>
    <property type="match status" value="1"/>
</dbReference>
<organism evidence="9 10">
    <name type="scientific">Streptomyces halstedii</name>
    <dbReference type="NCBI Taxonomy" id="1944"/>
    <lineage>
        <taxon>Bacteria</taxon>
        <taxon>Bacillati</taxon>
        <taxon>Actinomycetota</taxon>
        <taxon>Actinomycetes</taxon>
        <taxon>Kitasatosporales</taxon>
        <taxon>Streptomycetaceae</taxon>
        <taxon>Streptomyces</taxon>
    </lineage>
</organism>
<dbReference type="SUPFAM" id="SSF55048">
    <property type="entry name" value="Probable ACP-binding domain of malonyl-CoA ACP transacylase"/>
    <property type="match status" value="1"/>
</dbReference>
<evidence type="ECO:0000256" key="7">
    <source>
        <dbReference type="SAM" id="MobiDB-lite"/>
    </source>
</evidence>
<dbReference type="SMART" id="SM00827">
    <property type="entry name" value="PKS_AT"/>
    <property type="match status" value="1"/>
</dbReference>
<dbReference type="InterPro" id="IPR020806">
    <property type="entry name" value="PKS_PP-bd"/>
</dbReference>
<dbReference type="PROSITE" id="PS50075">
    <property type="entry name" value="CARRIER"/>
    <property type="match status" value="1"/>
</dbReference>
<keyword evidence="2" id="KW-0597">Phosphoprotein</keyword>
<gene>
    <name evidence="9" type="ORF">G3I29_00695</name>
</gene>
<evidence type="ECO:0000256" key="3">
    <source>
        <dbReference type="ARBA" id="ARBA00022679"/>
    </source>
</evidence>
<dbReference type="SMART" id="SM01294">
    <property type="entry name" value="PKS_PP_betabranch"/>
    <property type="match status" value="1"/>
</dbReference>
<evidence type="ECO:0000256" key="6">
    <source>
        <dbReference type="ARBA" id="ARBA00023315"/>
    </source>
</evidence>
<protein>
    <submittedName>
        <fullName evidence="9">Acyltransferase domain-containing protein</fullName>
    </submittedName>
</protein>
<comment type="caution">
    <text evidence="9">The sequence shown here is derived from an EMBL/GenBank/DDBJ whole genome shotgun (WGS) entry which is preliminary data.</text>
</comment>
<accession>A0A6N9TW30</accession>
<feature type="domain" description="Carrier" evidence="8">
    <location>
        <begin position="353"/>
        <end position="428"/>
    </location>
</feature>
<evidence type="ECO:0000256" key="2">
    <source>
        <dbReference type="ARBA" id="ARBA00022553"/>
    </source>
</evidence>
<keyword evidence="6 9" id="KW-0012">Acyltransferase</keyword>
<feature type="compositionally biased region" description="Low complexity" evidence="7">
    <location>
        <begin position="308"/>
        <end position="321"/>
    </location>
</feature>
<dbReference type="RefSeq" id="WP_164342040.1">
    <property type="nucleotide sequence ID" value="NZ_JAAGLQ010000010.1"/>
</dbReference>
<evidence type="ECO:0000259" key="8">
    <source>
        <dbReference type="PROSITE" id="PS50075"/>
    </source>
</evidence>
<dbReference type="GO" id="GO:0004312">
    <property type="term" value="F:fatty acid synthase activity"/>
    <property type="evidence" value="ECO:0007669"/>
    <property type="project" value="TreeGrafter"/>
</dbReference>
<dbReference type="GO" id="GO:0006633">
    <property type="term" value="P:fatty acid biosynthetic process"/>
    <property type="evidence" value="ECO:0007669"/>
    <property type="project" value="TreeGrafter"/>
</dbReference>
<keyword evidence="3 9" id="KW-0808">Transferase</keyword>
<evidence type="ECO:0000256" key="5">
    <source>
        <dbReference type="ARBA" id="ARBA00023268"/>
    </source>
</evidence>
<dbReference type="AlphaFoldDB" id="A0A6N9TW30"/>
<feature type="region of interest" description="Disordered" evidence="7">
    <location>
        <begin position="308"/>
        <end position="333"/>
    </location>
</feature>
<feature type="region of interest" description="Disordered" evidence="7">
    <location>
        <begin position="474"/>
        <end position="494"/>
    </location>
</feature>
<name>A0A6N9TW30_STRHA</name>
<dbReference type="Pfam" id="PF00550">
    <property type="entry name" value="PP-binding"/>
    <property type="match status" value="1"/>
</dbReference>
<dbReference type="Pfam" id="PF00698">
    <property type="entry name" value="Acyl_transf_1"/>
    <property type="match status" value="1"/>
</dbReference>